<comment type="catalytic activity">
    <reaction evidence="8 9">
        <text>D-gluconate + ATP = 6-phospho-D-gluconate + ADP + H(+)</text>
        <dbReference type="Rhea" id="RHEA:19433"/>
        <dbReference type="ChEBI" id="CHEBI:15378"/>
        <dbReference type="ChEBI" id="CHEBI:18391"/>
        <dbReference type="ChEBI" id="CHEBI:30616"/>
        <dbReference type="ChEBI" id="CHEBI:58759"/>
        <dbReference type="ChEBI" id="CHEBI:456216"/>
        <dbReference type="EC" id="2.7.1.12"/>
    </reaction>
</comment>
<evidence type="ECO:0000256" key="8">
    <source>
        <dbReference type="ARBA" id="ARBA00048090"/>
    </source>
</evidence>
<evidence type="ECO:0000256" key="2">
    <source>
        <dbReference type="ARBA" id="ARBA00008420"/>
    </source>
</evidence>
<evidence type="ECO:0000256" key="6">
    <source>
        <dbReference type="ARBA" id="ARBA00022777"/>
    </source>
</evidence>
<comment type="pathway">
    <text evidence="1 9">Carbohydrate acid metabolism; D-gluconate degradation.</text>
</comment>
<evidence type="ECO:0000313" key="12">
    <source>
        <dbReference type="Proteomes" id="UP000193498"/>
    </source>
</evidence>
<keyword evidence="4 9" id="KW-0808">Transferase</keyword>
<dbReference type="STRING" id="1314790.A0A1Y1XYX3"/>
<dbReference type="Pfam" id="PF01202">
    <property type="entry name" value="SKI"/>
    <property type="match status" value="1"/>
</dbReference>
<organism evidence="11 12">
    <name type="scientific">Basidiobolus meristosporus CBS 931.73</name>
    <dbReference type="NCBI Taxonomy" id="1314790"/>
    <lineage>
        <taxon>Eukaryota</taxon>
        <taxon>Fungi</taxon>
        <taxon>Fungi incertae sedis</taxon>
        <taxon>Zoopagomycota</taxon>
        <taxon>Entomophthoromycotina</taxon>
        <taxon>Basidiobolomycetes</taxon>
        <taxon>Basidiobolales</taxon>
        <taxon>Basidiobolaceae</taxon>
        <taxon>Basidiobolus</taxon>
    </lineage>
</organism>
<evidence type="ECO:0000256" key="4">
    <source>
        <dbReference type="ARBA" id="ARBA00022679"/>
    </source>
</evidence>
<dbReference type="InterPro" id="IPR027417">
    <property type="entry name" value="P-loop_NTPase"/>
</dbReference>
<dbReference type="InParanoid" id="A0A1Y1XYX3"/>
<dbReference type="CDD" id="cd02021">
    <property type="entry name" value="GntK"/>
    <property type="match status" value="1"/>
</dbReference>
<evidence type="ECO:0000256" key="7">
    <source>
        <dbReference type="ARBA" id="ARBA00022840"/>
    </source>
</evidence>
<dbReference type="NCBIfam" id="TIGR01313">
    <property type="entry name" value="therm_gnt_kin"/>
    <property type="match status" value="1"/>
</dbReference>
<dbReference type="Gene3D" id="3.40.50.300">
    <property type="entry name" value="P-loop containing nucleotide triphosphate hydrolases"/>
    <property type="match status" value="1"/>
</dbReference>
<reference evidence="11 12" key="1">
    <citation type="submission" date="2016-07" db="EMBL/GenBank/DDBJ databases">
        <title>Pervasive Adenine N6-methylation of Active Genes in Fungi.</title>
        <authorList>
            <consortium name="DOE Joint Genome Institute"/>
            <person name="Mondo S.J."/>
            <person name="Dannebaum R.O."/>
            <person name="Kuo R.C."/>
            <person name="Labutti K."/>
            <person name="Haridas S."/>
            <person name="Kuo A."/>
            <person name="Salamov A."/>
            <person name="Ahrendt S.R."/>
            <person name="Lipzen A."/>
            <person name="Sullivan W."/>
            <person name="Andreopoulos W.B."/>
            <person name="Clum A."/>
            <person name="Lindquist E."/>
            <person name="Daum C."/>
            <person name="Ramamoorthy G.K."/>
            <person name="Gryganskyi A."/>
            <person name="Culley D."/>
            <person name="Magnuson J.K."/>
            <person name="James T.Y."/>
            <person name="O'Malley M.A."/>
            <person name="Stajich J.E."/>
            <person name="Spatafora J.W."/>
            <person name="Visel A."/>
            <person name="Grigoriev I.V."/>
        </authorList>
    </citation>
    <scope>NUCLEOTIDE SEQUENCE [LARGE SCALE GENOMIC DNA]</scope>
    <source>
        <strain evidence="11 12">CBS 931.73</strain>
    </source>
</reference>
<evidence type="ECO:0000256" key="5">
    <source>
        <dbReference type="ARBA" id="ARBA00022741"/>
    </source>
</evidence>
<evidence type="ECO:0000256" key="3">
    <source>
        <dbReference type="ARBA" id="ARBA00012054"/>
    </source>
</evidence>
<keyword evidence="5 9" id="KW-0547">Nucleotide-binding</keyword>
<name>A0A1Y1XYX3_9FUNG</name>
<dbReference type="SUPFAM" id="SSF52540">
    <property type="entry name" value="P-loop containing nucleoside triphosphate hydrolases"/>
    <property type="match status" value="1"/>
</dbReference>
<evidence type="ECO:0000313" key="11">
    <source>
        <dbReference type="EMBL" id="ORX90938.1"/>
    </source>
</evidence>
<dbReference type="GO" id="GO:0046316">
    <property type="term" value="F:gluconokinase activity"/>
    <property type="evidence" value="ECO:0007669"/>
    <property type="project" value="UniProtKB-EC"/>
</dbReference>
<dbReference type="InterPro" id="IPR006001">
    <property type="entry name" value="Therm_gnt_kin"/>
</dbReference>
<dbReference type="Proteomes" id="UP000193498">
    <property type="component" value="Unassembled WGS sequence"/>
</dbReference>
<dbReference type="GO" id="GO:0005975">
    <property type="term" value="P:carbohydrate metabolic process"/>
    <property type="evidence" value="ECO:0007669"/>
    <property type="project" value="InterPro"/>
</dbReference>
<feature type="region of interest" description="Disordered" evidence="10">
    <location>
        <begin position="128"/>
        <end position="160"/>
    </location>
</feature>
<comment type="caution">
    <text evidence="11">The sequence shown here is derived from an EMBL/GenBank/DDBJ whole genome shotgun (WGS) entry which is preliminary data.</text>
</comment>
<dbReference type="PANTHER" id="PTHR43442">
    <property type="entry name" value="GLUCONOKINASE-RELATED"/>
    <property type="match status" value="1"/>
</dbReference>
<dbReference type="InterPro" id="IPR031322">
    <property type="entry name" value="Shikimate/glucono_kinase"/>
</dbReference>
<sequence length="187" mass="21126">MAKTVIIVMGVSGCGKSTVGENLSKNLGYEFLDGDHYHPKTNLKKMADGIPLVDDDRWPWLTTLREVYVHKMQAADRPKGLVVACSALKRKYRELLSDCPLRYQGCICLPLWRREGFVRENEASKEPFHERGYAQKPARRFRGASTRTGGRRESGYRQSFGANASGAPKQAWTMEIDVQIGLELMCE</sequence>
<dbReference type="UniPathway" id="UPA00792"/>
<evidence type="ECO:0000256" key="9">
    <source>
        <dbReference type="RuleBase" id="RU363066"/>
    </source>
</evidence>
<dbReference type="EC" id="2.7.1.12" evidence="3 9"/>
<dbReference type="AlphaFoldDB" id="A0A1Y1XYX3"/>
<comment type="similarity">
    <text evidence="2 9">Belongs to the gluconokinase GntK/GntV family.</text>
</comment>
<dbReference type="GO" id="GO:0005737">
    <property type="term" value="C:cytoplasm"/>
    <property type="evidence" value="ECO:0007669"/>
    <property type="project" value="TreeGrafter"/>
</dbReference>
<protein>
    <recommendedName>
        <fullName evidence="3 9">Gluconokinase</fullName>
        <ecNumber evidence="3 9">2.7.1.12</ecNumber>
    </recommendedName>
</protein>
<dbReference type="EMBL" id="MCFE01000352">
    <property type="protein sequence ID" value="ORX90938.1"/>
    <property type="molecule type" value="Genomic_DNA"/>
</dbReference>
<dbReference type="GO" id="GO:0005524">
    <property type="term" value="F:ATP binding"/>
    <property type="evidence" value="ECO:0007669"/>
    <property type="project" value="UniProtKB-KW"/>
</dbReference>
<keyword evidence="12" id="KW-1185">Reference proteome</keyword>
<keyword evidence="7 9" id="KW-0067">ATP-binding</keyword>
<evidence type="ECO:0000256" key="10">
    <source>
        <dbReference type="SAM" id="MobiDB-lite"/>
    </source>
</evidence>
<gene>
    <name evidence="11" type="ORF">K493DRAFT_54984</name>
</gene>
<proteinExistence type="inferred from homology"/>
<accession>A0A1Y1XYX3</accession>
<evidence type="ECO:0000256" key="1">
    <source>
        <dbReference type="ARBA" id="ARBA00004875"/>
    </source>
</evidence>
<dbReference type="PANTHER" id="PTHR43442:SF3">
    <property type="entry name" value="GLUCONOKINASE-RELATED"/>
    <property type="match status" value="1"/>
</dbReference>
<dbReference type="OrthoDB" id="275177at2759"/>
<keyword evidence="6 9" id="KW-0418">Kinase</keyword>